<dbReference type="FunFam" id="1.20.1250.20:FF:000050">
    <property type="entry name" value="glucose-6-phosphate exchanger SLC37A2 isoform X1"/>
    <property type="match status" value="1"/>
</dbReference>
<dbReference type="EMBL" id="KB556458">
    <property type="protein sequence ID" value="EMP29400.1"/>
    <property type="molecule type" value="Genomic_DNA"/>
</dbReference>
<dbReference type="Proteomes" id="UP000031443">
    <property type="component" value="Unassembled WGS sequence"/>
</dbReference>
<dbReference type="PANTHER" id="PTHR43184:SF9">
    <property type="entry name" value="GLUCOSE-6-PHOSPHATE EXCHANGER SLC37A2"/>
    <property type="match status" value="1"/>
</dbReference>
<feature type="transmembrane region" description="Helical" evidence="6">
    <location>
        <begin position="101"/>
        <end position="125"/>
    </location>
</feature>
<proteinExistence type="predicted"/>
<evidence type="ECO:0000256" key="5">
    <source>
        <dbReference type="SAM" id="MobiDB-lite"/>
    </source>
</evidence>
<keyword evidence="3 6" id="KW-1133">Transmembrane helix</keyword>
<dbReference type="eggNOG" id="KOG2533">
    <property type="taxonomic scope" value="Eukaryota"/>
</dbReference>
<dbReference type="STRING" id="8469.M7B1U6"/>
<accession>M7B1U6</accession>
<feature type="non-terminal residue" evidence="7">
    <location>
        <position position="1"/>
    </location>
</feature>
<dbReference type="SUPFAM" id="SSF103473">
    <property type="entry name" value="MFS general substrate transporter"/>
    <property type="match status" value="2"/>
</dbReference>
<evidence type="ECO:0000313" key="7">
    <source>
        <dbReference type="EMBL" id="EMP29400.1"/>
    </source>
</evidence>
<name>M7B1U6_CHEMY</name>
<feature type="transmembrane region" description="Helical" evidence="6">
    <location>
        <begin position="287"/>
        <end position="308"/>
    </location>
</feature>
<organism evidence="7 8">
    <name type="scientific">Chelonia mydas</name>
    <name type="common">Green sea-turtle</name>
    <name type="synonym">Chelonia agassizi</name>
    <dbReference type="NCBI Taxonomy" id="8469"/>
    <lineage>
        <taxon>Eukaryota</taxon>
        <taxon>Metazoa</taxon>
        <taxon>Chordata</taxon>
        <taxon>Craniata</taxon>
        <taxon>Vertebrata</taxon>
        <taxon>Euteleostomi</taxon>
        <taxon>Archelosauria</taxon>
        <taxon>Testudinata</taxon>
        <taxon>Testudines</taxon>
        <taxon>Cryptodira</taxon>
        <taxon>Durocryptodira</taxon>
        <taxon>Americhelydia</taxon>
        <taxon>Chelonioidea</taxon>
        <taxon>Cheloniidae</taxon>
        <taxon>Chelonia</taxon>
    </lineage>
</organism>
<evidence type="ECO:0000313" key="8">
    <source>
        <dbReference type="Proteomes" id="UP000031443"/>
    </source>
</evidence>
<evidence type="ECO:0000256" key="1">
    <source>
        <dbReference type="ARBA" id="ARBA00004127"/>
    </source>
</evidence>
<dbReference type="Gene3D" id="1.20.1250.20">
    <property type="entry name" value="MFS general substrate transporter like domains"/>
    <property type="match status" value="3"/>
</dbReference>
<protein>
    <submittedName>
        <fullName evidence="7">Sugar phosphate exchanger 2</fullName>
    </submittedName>
</protein>
<sequence>LNALSLSLRYRGLTLVLTFLFYTSFHLSRKPISIVKSELHSNCSSPEKAPHNDSNSTTWCDWAPFDQANYKELFGALDNAFLVAYAIGMFISGIFGERLPLRYYLSGGMVLSGVFTSLFGLAYFWEIHVLWYYVIIQSREFSTSEESVCNQQAKSFFGTPLCRYVVLLSHLESLNHIGLPAKSDALTRPQVTGLSAGITGGKLWPALYLQRFGADDWLAIRGDVRWELVRKGELPVSALGQRFLTCSSTEGLSWRGLIMGIWNSHTSVGNILGSLIAGVWVSSAWGLSFIVPGIIIAVMGIICFLFLVEYPEDVDCNPPLHHTESEESEERDPEVTLSTDDGSCIRENTIDSSVCPREPAEQPEAISFLGALRIPGVVEFSLCLLFAKLVSYTFLYWLPLYIVNVAHFGAKEAGDLSTLFDVGGILGGILAGLVSDYTGGRATTCCVMLIVAAPMLFLYNHVGQNGIASSVAMLIICGALVNGPYALITTAVSADLGTHECLKGNAKALSTVTAIIDGTGSIGAALGPLLAGLISPSGWNNVFYMLITADILACLEHVRKQDFAGIVMEMANYVNVSEQLQKVKPVFNQVLSLET</sequence>
<keyword evidence="4 6" id="KW-0472">Membrane</keyword>
<evidence type="ECO:0000256" key="4">
    <source>
        <dbReference type="ARBA" id="ARBA00023136"/>
    </source>
</evidence>
<reference evidence="8" key="1">
    <citation type="journal article" date="2013" name="Nat. Genet.">
        <title>The draft genomes of soft-shell turtle and green sea turtle yield insights into the development and evolution of the turtle-specific body plan.</title>
        <authorList>
            <person name="Wang Z."/>
            <person name="Pascual-Anaya J."/>
            <person name="Zadissa A."/>
            <person name="Li W."/>
            <person name="Niimura Y."/>
            <person name="Huang Z."/>
            <person name="Li C."/>
            <person name="White S."/>
            <person name="Xiong Z."/>
            <person name="Fang D."/>
            <person name="Wang B."/>
            <person name="Ming Y."/>
            <person name="Chen Y."/>
            <person name="Zheng Y."/>
            <person name="Kuraku S."/>
            <person name="Pignatelli M."/>
            <person name="Herrero J."/>
            <person name="Beal K."/>
            <person name="Nozawa M."/>
            <person name="Li Q."/>
            <person name="Wang J."/>
            <person name="Zhang H."/>
            <person name="Yu L."/>
            <person name="Shigenobu S."/>
            <person name="Wang J."/>
            <person name="Liu J."/>
            <person name="Flicek P."/>
            <person name="Searle S."/>
            <person name="Wang J."/>
            <person name="Kuratani S."/>
            <person name="Yin Y."/>
            <person name="Aken B."/>
            <person name="Zhang G."/>
            <person name="Irie N."/>
        </authorList>
    </citation>
    <scope>NUCLEOTIDE SEQUENCE [LARGE SCALE GENOMIC DNA]</scope>
</reference>
<dbReference type="InterPro" id="IPR036259">
    <property type="entry name" value="MFS_trans_sf"/>
</dbReference>
<dbReference type="GO" id="GO:0005789">
    <property type="term" value="C:endoplasmic reticulum membrane"/>
    <property type="evidence" value="ECO:0007669"/>
    <property type="project" value="TreeGrafter"/>
</dbReference>
<feature type="transmembrane region" description="Helical" evidence="6">
    <location>
        <begin position="377"/>
        <end position="398"/>
    </location>
</feature>
<comment type="subcellular location">
    <subcellularLocation>
        <location evidence="1">Endomembrane system</location>
        <topology evidence="1">Multi-pass membrane protein</topology>
    </subcellularLocation>
</comment>
<dbReference type="PANTHER" id="PTHR43184">
    <property type="entry name" value="MAJOR FACILITATOR SUPERFAMILY TRANSPORTER 16, ISOFORM B"/>
    <property type="match status" value="1"/>
</dbReference>
<feature type="transmembrane region" description="Helical" evidence="6">
    <location>
        <begin position="73"/>
        <end position="95"/>
    </location>
</feature>
<feature type="transmembrane region" description="Helical" evidence="6">
    <location>
        <begin position="467"/>
        <end position="488"/>
    </location>
</feature>
<dbReference type="GO" id="GO:0061513">
    <property type="term" value="F:glucose 6-phosphate:phosphate antiporter activity"/>
    <property type="evidence" value="ECO:0007669"/>
    <property type="project" value="InterPro"/>
</dbReference>
<feature type="transmembrane region" description="Helical" evidence="6">
    <location>
        <begin position="12"/>
        <end position="28"/>
    </location>
</feature>
<evidence type="ECO:0000256" key="2">
    <source>
        <dbReference type="ARBA" id="ARBA00022692"/>
    </source>
</evidence>
<evidence type="ECO:0000256" key="6">
    <source>
        <dbReference type="SAM" id="Phobius"/>
    </source>
</evidence>
<evidence type="ECO:0000256" key="3">
    <source>
        <dbReference type="ARBA" id="ARBA00022989"/>
    </source>
</evidence>
<feature type="transmembrane region" description="Helical" evidence="6">
    <location>
        <begin position="261"/>
        <end position="281"/>
    </location>
</feature>
<feature type="region of interest" description="Disordered" evidence="5">
    <location>
        <begin position="318"/>
        <end position="340"/>
    </location>
</feature>
<keyword evidence="2 6" id="KW-0812">Transmembrane</keyword>
<dbReference type="GO" id="GO:0035435">
    <property type="term" value="P:phosphate ion transmembrane transport"/>
    <property type="evidence" value="ECO:0007669"/>
    <property type="project" value="TreeGrafter"/>
</dbReference>
<dbReference type="CDD" id="cd17344">
    <property type="entry name" value="MFS_SLC37A1_2"/>
    <property type="match status" value="1"/>
</dbReference>
<dbReference type="AlphaFoldDB" id="M7B1U6"/>
<dbReference type="Pfam" id="PF07690">
    <property type="entry name" value="MFS_1"/>
    <property type="match status" value="1"/>
</dbReference>
<keyword evidence="8" id="KW-1185">Reference proteome</keyword>
<dbReference type="InterPro" id="IPR044740">
    <property type="entry name" value="SLC37A1_2"/>
</dbReference>
<feature type="transmembrane region" description="Helical" evidence="6">
    <location>
        <begin position="442"/>
        <end position="461"/>
    </location>
</feature>
<dbReference type="InterPro" id="IPR011701">
    <property type="entry name" value="MFS"/>
</dbReference>
<gene>
    <name evidence="7" type="ORF">UY3_13483</name>
</gene>